<dbReference type="FunFam" id="3.40.50.150:FF:000010">
    <property type="entry name" value="Protein-L-isoaspartate O-methyltransferase"/>
    <property type="match status" value="1"/>
</dbReference>
<protein>
    <recommendedName>
        <fullName evidence="4 9">Protein-L-isoaspartate O-methyltransferase</fullName>
        <ecNumber evidence="3 9">2.1.1.77</ecNumber>
    </recommendedName>
</protein>
<dbReference type="EC" id="2.1.1.77" evidence="3 9"/>
<keyword evidence="6 11" id="KW-0489">Methyltransferase</keyword>
<dbReference type="GO" id="GO:0004719">
    <property type="term" value="F:protein-L-isoaspartate (D-aspartate) O-methyltransferase activity"/>
    <property type="evidence" value="ECO:0007669"/>
    <property type="project" value="UniProtKB-UniRule"/>
</dbReference>
<evidence type="ECO:0000313" key="11">
    <source>
        <dbReference type="EMBL" id="TGG95144.1"/>
    </source>
</evidence>
<dbReference type="EMBL" id="SRMF01000001">
    <property type="protein sequence ID" value="TGG95144.1"/>
    <property type="molecule type" value="Genomic_DNA"/>
</dbReference>
<evidence type="ECO:0000256" key="10">
    <source>
        <dbReference type="SAM" id="MobiDB-lite"/>
    </source>
</evidence>
<dbReference type="NCBIfam" id="NF001453">
    <property type="entry name" value="PRK00312.1"/>
    <property type="match status" value="1"/>
</dbReference>
<dbReference type="RefSeq" id="WP_135480573.1">
    <property type="nucleotide sequence ID" value="NZ_SRMF01000001.1"/>
</dbReference>
<dbReference type="GO" id="GO:0032259">
    <property type="term" value="P:methylation"/>
    <property type="evidence" value="ECO:0007669"/>
    <property type="project" value="UniProtKB-KW"/>
</dbReference>
<evidence type="ECO:0000256" key="3">
    <source>
        <dbReference type="ARBA" id="ARBA00011890"/>
    </source>
</evidence>
<dbReference type="Gene3D" id="3.40.50.150">
    <property type="entry name" value="Vaccinia Virus protein VP39"/>
    <property type="match status" value="1"/>
</dbReference>
<dbReference type="GO" id="GO:0030091">
    <property type="term" value="P:protein repair"/>
    <property type="evidence" value="ECO:0007669"/>
    <property type="project" value="UniProtKB-UniRule"/>
</dbReference>
<dbReference type="PANTHER" id="PTHR11579:SF0">
    <property type="entry name" value="PROTEIN-L-ISOASPARTATE(D-ASPARTATE) O-METHYLTRANSFERASE"/>
    <property type="match status" value="1"/>
</dbReference>
<name>A0A4Z0WBG9_9GAMM</name>
<dbReference type="InterPro" id="IPR000682">
    <property type="entry name" value="PCMT"/>
</dbReference>
<feature type="region of interest" description="Disordered" evidence="10">
    <location>
        <begin position="1"/>
        <end position="20"/>
    </location>
</feature>
<dbReference type="Pfam" id="PF01135">
    <property type="entry name" value="PCMT"/>
    <property type="match status" value="1"/>
</dbReference>
<evidence type="ECO:0000256" key="5">
    <source>
        <dbReference type="ARBA" id="ARBA00022490"/>
    </source>
</evidence>
<sequence length="254" mass="28434">MSAPETGPTLTPQGIGMTSERTRRRMVERLRERGIHDAAVLDVLFRVPRHWFVDEALAHRTYDDVSLPIGYGQTLSNSYTVARMTSLLREAVLDEAELERVRRPAKLGRVLEIGTGSGYQTSVLAHLTRELHTVERIQGLQQKARRRCREQSLYGIQFHLSDGHWGLAEHAPYQGILCTAAPATVPEALLEQLDPEGGVLILPVGPDGDQRLLRIIRQGSEWTREDVEAVCFVPLVNGTRRTDDIQVSDAGSRR</sequence>
<evidence type="ECO:0000256" key="2">
    <source>
        <dbReference type="ARBA" id="ARBA00005369"/>
    </source>
</evidence>
<keyword evidence="7 11" id="KW-0808">Transferase</keyword>
<keyword evidence="12" id="KW-1185">Reference proteome</keyword>
<dbReference type="OrthoDB" id="9810066at2"/>
<evidence type="ECO:0000256" key="6">
    <source>
        <dbReference type="ARBA" id="ARBA00022603"/>
    </source>
</evidence>
<dbReference type="GO" id="GO:0005737">
    <property type="term" value="C:cytoplasm"/>
    <property type="evidence" value="ECO:0007669"/>
    <property type="project" value="UniProtKB-SubCell"/>
</dbReference>
<proteinExistence type="inferred from homology"/>
<evidence type="ECO:0000256" key="7">
    <source>
        <dbReference type="ARBA" id="ARBA00022679"/>
    </source>
</evidence>
<evidence type="ECO:0000256" key="8">
    <source>
        <dbReference type="ARBA" id="ARBA00022691"/>
    </source>
</evidence>
<organism evidence="11 12">
    <name type="scientific">Natronospirillum operosum</name>
    <dbReference type="NCBI Taxonomy" id="2759953"/>
    <lineage>
        <taxon>Bacteria</taxon>
        <taxon>Pseudomonadati</taxon>
        <taxon>Pseudomonadota</taxon>
        <taxon>Gammaproteobacteria</taxon>
        <taxon>Oceanospirillales</taxon>
        <taxon>Natronospirillaceae</taxon>
        <taxon>Natronospirillum</taxon>
    </lineage>
</organism>
<dbReference type="NCBIfam" id="TIGR00080">
    <property type="entry name" value="pimt"/>
    <property type="match status" value="1"/>
</dbReference>
<reference evidence="11 12" key="1">
    <citation type="submission" date="2019-04" db="EMBL/GenBank/DDBJ databases">
        <title>Natronospirillum operosus gen. nov., sp. nov., a haloalkaliphilic satellite isolated from decaying biomass of laboratory culture of cyanobacterium Geitlerinema sp. and proposal of Natronospirillaceae fam. nov. and Saccharospirillaceae fam. nov.</title>
        <authorList>
            <person name="Kevbrin V."/>
            <person name="Boltyanskaya Y."/>
            <person name="Koziaeva V."/>
            <person name="Grouzdev D.S."/>
            <person name="Park M."/>
            <person name="Cho J."/>
        </authorList>
    </citation>
    <scope>NUCLEOTIDE SEQUENCE [LARGE SCALE GENOMIC DNA]</scope>
    <source>
        <strain evidence="11 12">G-116</strain>
    </source>
</reference>
<dbReference type="Proteomes" id="UP000297475">
    <property type="component" value="Unassembled WGS sequence"/>
</dbReference>
<evidence type="ECO:0000256" key="1">
    <source>
        <dbReference type="ARBA" id="ARBA00004496"/>
    </source>
</evidence>
<evidence type="ECO:0000256" key="9">
    <source>
        <dbReference type="NCBIfam" id="TIGR00080"/>
    </source>
</evidence>
<gene>
    <name evidence="11" type="ORF">E4656_01575</name>
</gene>
<evidence type="ECO:0000313" key="12">
    <source>
        <dbReference type="Proteomes" id="UP000297475"/>
    </source>
</evidence>
<dbReference type="SUPFAM" id="SSF53335">
    <property type="entry name" value="S-adenosyl-L-methionine-dependent methyltransferases"/>
    <property type="match status" value="1"/>
</dbReference>
<dbReference type="InterPro" id="IPR029063">
    <property type="entry name" value="SAM-dependent_MTases_sf"/>
</dbReference>
<dbReference type="AlphaFoldDB" id="A0A4Z0WBG9"/>
<accession>A0A4Z0WBG9</accession>
<dbReference type="CDD" id="cd02440">
    <property type="entry name" value="AdoMet_MTases"/>
    <property type="match status" value="1"/>
</dbReference>
<keyword evidence="8" id="KW-0949">S-adenosyl-L-methionine</keyword>
<comment type="similarity">
    <text evidence="2">Belongs to the methyltransferase superfamily. L-isoaspartyl/D-aspartyl protein methyltransferase family.</text>
</comment>
<keyword evidence="5" id="KW-0963">Cytoplasm</keyword>
<evidence type="ECO:0000256" key="4">
    <source>
        <dbReference type="ARBA" id="ARBA00013346"/>
    </source>
</evidence>
<dbReference type="PANTHER" id="PTHR11579">
    <property type="entry name" value="PROTEIN-L-ISOASPARTATE O-METHYLTRANSFERASE"/>
    <property type="match status" value="1"/>
</dbReference>
<comment type="caution">
    <text evidence="11">The sequence shown here is derived from an EMBL/GenBank/DDBJ whole genome shotgun (WGS) entry which is preliminary data.</text>
</comment>
<comment type="subcellular location">
    <subcellularLocation>
        <location evidence="1">Cytoplasm</location>
    </subcellularLocation>
</comment>